<feature type="compositionally biased region" description="Pro residues" evidence="2">
    <location>
        <begin position="110"/>
        <end position="122"/>
    </location>
</feature>
<protein>
    <recommendedName>
        <fullName evidence="3">BHLH domain-containing protein</fullName>
    </recommendedName>
</protein>
<keyword evidence="5" id="KW-1185">Reference proteome</keyword>
<feature type="compositionally biased region" description="Basic residues" evidence="2">
    <location>
        <begin position="160"/>
        <end position="175"/>
    </location>
</feature>
<organism evidence="4 5">
    <name type="scientific">Stachybotrys chartarum (strain CBS 109288 / IBT 7711)</name>
    <name type="common">Toxic black mold</name>
    <name type="synonym">Stilbospora chartarum</name>
    <dbReference type="NCBI Taxonomy" id="1280523"/>
    <lineage>
        <taxon>Eukaryota</taxon>
        <taxon>Fungi</taxon>
        <taxon>Dikarya</taxon>
        <taxon>Ascomycota</taxon>
        <taxon>Pezizomycotina</taxon>
        <taxon>Sordariomycetes</taxon>
        <taxon>Hypocreomycetidae</taxon>
        <taxon>Hypocreales</taxon>
        <taxon>Stachybotryaceae</taxon>
        <taxon>Stachybotrys</taxon>
    </lineage>
</organism>
<dbReference type="SUPFAM" id="SSF47459">
    <property type="entry name" value="HLH, helix-loop-helix DNA-binding domain"/>
    <property type="match status" value="1"/>
</dbReference>
<keyword evidence="1" id="KW-0175">Coiled coil</keyword>
<dbReference type="Pfam" id="PF00010">
    <property type="entry name" value="HLH"/>
    <property type="match status" value="1"/>
</dbReference>
<evidence type="ECO:0000259" key="3">
    <source>
        <dbReference type="PROSITE" id="PS50888"/>
    </source>
</evidence>
<dbReference type="AlphaFoldDB" id="A0A084B459"/>
<sequence length="328" mass="35914">MSEYSSTFLDMGNIMNAPSLSPVSLMSDWTSLDTQLGDFSYADTTFSNLDMSPCSYTSADSSLACFPLPFAVTNTNCLPMNLGFQRNWTEGVTSVDNQFMSTLNSGVAPSPSPPVLSPPLPSPAMTNNGGLNLDQTTTKSPPENNKSSLPVKEASSRPQSPKRKPQRNQKVKKRQVTPAKAGPVSASTAAAPTRPQSNLRTATRAPKRACNMKRTAEDAGSDSDSRARHAHNQVELHYRQRLNGYFERLLAALPARDVNGDDGDSDEEDDGQYRRKVSKAEVLDLARRRIEALEWEVATLAQEKKEMGKAREQMAKALGRRMTSNVVQ</sequence>
<evidence type="ECO:0000313" key="4">
    <source>
        <dbReference type="EMBL" id="KEY72338.1"/>
    </source>
</evidence>
<dbReference type="SMART" id="SM00353">
    <property type="entry name" value="HLH"/>
    <property type="match status" value="1"/>
</dbReference>
<feature type="coiled-coil region" evidence="1">
    <location>
        <begin position="283"/>
        <end position="320"/>
    </location>
</feature>
<feature type="region of interest" description="Disordered" evidence="2">
    <location>
        <begin position="103"/>
        <end position="228"/>
    </location>
</feature>
<dbReference type="Gene3D" id="4.10.280.10">
    <property type="entry name" value="Helix-loop-helix DNA-binding domain"/>
    <property type="match status" value="1"/>
</dbReference>
<dbReference type="GO" id="GO:0046983">
    <property type="term" value="F:protein dimerization activity"/>
    <property type="evidence" value="ECO:0007669"/>
    <property type="project" value="InterPro"/>
</dbReference>
<name>A0A084B459_STACB</name>
<feature type="compositionally biased region" description="Polar residues" evidence="2">
    <location>
        <begin position="185"/>
        <end position="201"/>
    </location>
</feature>
<feature type="compositionally biased region" description="Polar residues" evidence="2">
    <location>
        <begin position="125"/>
        <end position="148"/>
    </location>
</feature>
<dbReference type="InterPro" id="IPR036638">
    <property type="entry name" value="HLH_DNA-bd_sf"/>
</dbReference>
<gene>
    <name evidence="4" type="ORF">S7711_01020</name>
</gene>
<dbReference type="EMBL" id="KL648095">
    <property type="protein sequence ID" value="KEY72338.1"/>
    <property type="molecule type" value="Genomic_DNA"/>
</dbReference>
<dbReference type="HOGENOM" id="CLU_847795_0_0_1"/>
<dbReference type="Proteomes" id="UP000028045">
    <property type="component" value="Unassembled WGS sequence"/>
</dbReference>
<dbReference type="OrthoDB" id="5154279at2759"/>
<evidence type="ECO:0000256" key="2">
    <source>
        <dbReference type="SAM" id="MobiDB-lite"/>
    </source>
</evidence>
<dbReference type="PANTHER" id="PTHR47336:SF2">
    <property type="entry name" value="TRANSCRIPTION FACTOR HMS1-RELATED"/>
    <property type="match status" value="1"/>
</dbReference>
<evidence type="ECO:0000256" key="1">
    <source>
        <dbReference type="SAM" id="Coils"/>
    </source>
</evidence>
<feature type="domain" description="BHLH" evidence="3">
    <location>
        <begin position="226"/>
        <end position="293"/>
    </location>
</feature>
<dbReference type="PANTHER" id="PTHR47336">
    <property type="entry name" value="TRANSCRIPTION FACTOR HMS1-RELATED"/>
    <property type="match status" value="1"/>
</dbReference>
<proteinExistence type="predicted"/>
<dbReference type="InterPro" id="IPR011598">
    <property type="entry name" value="bHLH_dom"/>
</dbReference>
<dbReference type="PROSITE" id="PS50888">
    <property type="entry name" value="BHLH"/>
    <property type="match status" value="1"/>
</dbReference>
<dbReference type="InterPro" id="IPR052099">
    <property type="entry name" value="Regulatory_TF_Diverse"/>
</dbReference>
<accession>A0A084B459</accession>
<reference evidence="4 5" key="1">
    <citation type="journal article" date="2014" name="BMC Genomics">
        <title>Comparative genome sequencing reveals chemotype-specific gene clusters in the toxigenic black mold Stachybotrys.</title>
        <authorList>
            <person name="Semeiks J."/>
            <person name="Borek D."/>
            <person name="Otwinowski Z."/>
            <person name="Grishin N.V."/>
        </authorList>
    </citation>
    <scope>NUCLEOTIDE SEQUENCE [LARGE SCALE GENOMIC DNA]</scope>
    <source>
        <strain evidence="5">CBS 109288 / IBT 7711</strain>
    </source>
</reference>
<evidence type="ECO:0000313" key="5">
    <source>
        <dbReference type="Proteomes" id="UP000028045"/>
    </source>
</evidence>